<dbReference type="AlphaFoldDB" id="A0A0F4LCU5"/>
<organism evidence="3 4">
    <name type="scientific">Lactobacillus kullabergensis</name>
    <dbReference type="NCBI Taxonomy" id="1218493"/>
    <lineage>
        <taxon>Bacteria</taxon>
        <taxon>Bacillati</taxon>
        <taxon>Bacillota</taxon>
        <taxon>Bacilli</taxon>
        <taxon>Lactobacillales</taxon>
        <taxon>Lactobacillaceae</taxon>
        <taxon>Lactobacillus</taxon>
    </lineage>
</organism>
<protein>
    <submittedName>
        <fullName evidence="3">MutT/NUDIX family protein</fullName>
    </submittedName>
</protein>
<dbReference type="EMBL" id="JXBY01000019">
    <property type="protein sequence ID" value="KJY55381.1"/>
    <property type="molecule type" value="Genomic_DNA"/>
</dbReference>
<dbReference type="SUPFAM" id="SSF55811">
    <property type="entry name" value="Nudix"/>
    <property type="match status" value="1"/>
</dbReference>
<dbReference type="OrthoDB" id="9008185at2"/>
<dbReference type="Gene3D" id="3.90.79.10">
    <property type="entry name" value="Nucleoside Triphosphate Pyrophosphohydrolase"/>
    <property type="match status" value="1"/>
</dbReference>
<dbReference type="InterPro" id="IPR015797">
    <property type="entry name" value="NUDIX_hydrolase-like_dom_sf"/>
</dbReference>
<comment type="caution">
    <text evidence="3">The sequence shown here is derived from an EMBL/GenBank/DDBJ whole genome shotgun (WGS) entry which is preliminary data.</text>
</comment>
<dbReference type="Pfam" id="PF00293">
    <property type="entry name" value="NUDIX"/>
    <property type="match status" value="1"/>
</dbReference>
<dbReference type="PANTHER" id="PTHR43736">
    <property type="entry name" value="ADP-RIBOSE PYROPHOSPHATASE"/>
    <property type="match status" value="1"/>
</dbReference>
<evidence type="ECO:0000259" key="2">
    <source>
        <dbReference type="PROSITE" id="PS51462"/>
    </source>
</evidence>
<dbReference type="PROSITE" id="PS51462">
    <property type="entry name" value="NUDIX"/>
    <property type="match status" value="1"/>
</dbReference>
<dbReference type="PANTHER" id="PTHR43736:SF1">
    <property type="entry name" value="DIHYDRONEOPTERIN TRIPHOSPHATE DIPHOSPHATASE"/>
    <property type="match status" value="1"/>
</dbReference>
<evidence type="ECO:0000256" key="1">
    <source>
        <dbReference type="ARBA" id="ARBA00005582"/>
    </source>
</evidence>
<sequence>MDRTEPVTLTNMCMIKKNDNILVLDRNDPYWPGLTFPGGHVENHESFYDSVVREVKEETNLDIKNPRLCGIKQFYDEKDHRYLVFFYIATKFTGKVKASREGKLTWMTKEELFKHKLAYNFDRDLLVYFNPNIDEHILDGERDELF</sequence>
<dbReference type="CDD" id="cd18875">
    <property type="entry name" value="NUDIX_Hydrolase"/>
    <property type="match status" value="1"/>
</dbReference>
<dbReference type="PATRIC" id="fig|1218493.3.peg.1068"/>
<dbReference type="InterPro" id="IPR000086">
    <property type="entry name" value="NUDIX_hydrolase_dom"/>
</dbReference>
<comment type="similarity">
    <text evidence="1">Belongs to the Nudix hydrolase family.</text>
</comment>
<dbReference type="HOGENOM" id="CLU_037162_17_0_9"/>
<gene>
    <name evidence="3" type="ORF">JF76_10160</name>
</gene>
<reference evidence="3 4" key="1">
    <citation type="submission" date="2014-12" db="EMBL/GenBank/DDBJ databases">
        <title>Comparative genomics of the lactic acid bacteria isolated from the honey bee gut.</title>
        <authorList>
            <person name="Ellegaard K.M."/>
            <person name="Tamarit D."/>
            <person name="Javelind E."/>
            <person name="Olofsson T."/>
            <person name="Andersson S.G."/>
            <person name="Vasquez A."/>
        </authorList>
    </citation>
    <scope>NUCLEOTIDE SEQUENCE [LARGE SCALE GENOMIC DNA]</scope>
    <source>
        <strain evidence="3 4">Biut2</strain>
    </source>
</reference>
<evidence type="ECO:0000313" key="3">
    <source>
        <dbReference type="EMBL" id="KJY55381.1"/>
    </source>
</evidence>
<proteinExistence type="inferred from homology"/>
<feature type="domain" description="Nudix hydrolase" evidence="2">
    <location>
        <begin position="6"/>
        <end position="131"/>
    </location>
</feature>
<evidence type="ECO:0000313" key="4">
    <source>
        <dbReference type="Proteomes" id="UP000033533"/>
    </source>
</evidence>
<name>A0A0F4LCU5_9LACO</name>
<accession>A0A0F4LCU5</accession>
<dbReference type="Proteomes" id="UP000033533">
    <property type="component" value="Unassembled WGS sequence"/>
</dbReference>
<dbReference type="RefSeq" id="WP_045928113.1">
    <property type="nucleotide sequence ID" value="NZ_JBHSZS010000025.1"/>
</dbReference>
<dbReference type="STRING" id="1218493.JF76_10160"/>